<name>A0AAW1NMP2_9CHLO</name>
<accession>A0AAW1NMP2</accession>
<proteinExistence type="inferred from homology"/>
<gene>
    <name evidence="13" type="ORF">WJX73_000789</name>
</gene>
<keyword evidence="14" id="KW-1185">Reference proteome</keyword>
<dbReference type="InterPro" id="IPR001932">
    <property type="entry name" value="PPM-type_phosphatase-like_dom"/>
</dbReference>
<evidence type="ECO:0000256" key="11">
    <source>
        <dbReference type="SAM" id="MobiDB-lite"/>
    </source>
</evidence>
<comment type="cofactor">
    <cofactor evidence="1">
        <name>Mn(2+)</name>
        <dbReference type="ChEBI" id="CHEBI:29035"/>
    </cofactor>
</comment>
<comment type="caution">
    <text evidence="13">The sequence shown here is derived from an EMBL/GenBank/DDBJ whole genome shotgun (WGS) entry which is preliminary data.</text>
</comment>
<reference evidence="13 14" key="1">
    <citation type="journal article" date="2024" name="Nat. Commun.">
        <title>Phylogenomics reveals the evolutionary origins of lichenization in chlorophyte algae.</title>
        <authorList>
            <person name="Puginier C."/>
            <person name="Libourel C."/>
            <person name="Otte J."/>
            <person name="Skaloud P."/>
            <person name="Haon M."/>
            <person name="Grisel S."/>
            <person name="Petersen M."/>
            <person name="Berrin J.G."/>
            <person name="Delaux P.M."/>
            <person name="Dal Grande F."/>
            <person name="Keller J."/>
        </authorList>
    </citation>
    <scope>NUCLEOTIDE SEQUENCE [LARGE SCALE GENOMIC DNA]</scope>
    <source>
        <strain evidence="13 14">SAG 2036</strain>
    </source>
</reference>
<dbReference type="SUPFAM" id="SSF81606">
    <property type="entry name" value="PP2C-like"/>
    <property type="match status" value="1"/>
</dbReference>
<keyword evidence="7" id="KW-0460">Magnesium</keyword>
<dbReference type="CDD" id="cd00143">
    <property type="entry name" value="PP2Cc"/>
    <property type="match status" value="1"/>
</dbReference>
<keyword evidence="8 10" id="KW-0904">Protein phosphatase</keyword>
<dbReference type="InterPro" id="IPR036457">
    <property type="entry name" value="PPM-type-like_dom_sf"/>
</dbReference>
<evidence type="ECO:0000256" key="5">
    <source>
        <dbReference type="ARBA" id="ARBA00022723"/>
    </source>
</evidence>
<evidence type="ECO:0000259" key="12">
    <source>
        <dbReference type="PROSITE" id="PS51746"/>
    </source>
</evidence>
<dbReference type="InterPro" id="IPR000222">
    <property type="entry name" value="PP2C_BS"/>
</dbReference>
<evidence type="ECO:0000256" key="4">
    <source>
        <dbReference type="ARBA" id="ARBA00013081"/>
    </source>
</evidence>
<evidence type="ECO:0000256" key="2">
    <source>
        <dbReference type="ARBA" id="ARBA00001946"/>
    </source>
</evidence>
<evidence type="ECO:0000256" key="9">
    <source>
        <dbReference type="ARBA" id="ARBA00023211"/>
    </source>
</evidence>
<evidence type="ECO:0000313" key="14">
    <source>
        <dbReference type="Proteomes" id="UP001465755"/>
    </source>
</evidence>
<evidence type="ECO:0000256" key="8">
    <source>
        <dbReference type="ARBA" id="ARBA00022912"/>
    </source>
</evidence>
<evidence type="ECO:0000256" key="7">
    <source>
        <dbReference type="ARBA" id="ARBA00022842"/>
    </source>
</evidence>
<dbReference type="EMBL" id="JALJOQ010000195">
    <property type="protein sequence ID" value="KAK9790309.1"/>
    <property type="molecule type" value="Genomic_DNA"/>
</dbReference>
<evidence type="ECO:0000313" key="13">
    <source>
        <dbReference type="EMBL" id="KAK9790309.1"/>
    </source>
</evidence>
<dbReference type="Proteomes" id="UP001465755">
    <property type="component" value="Unassembled WGS sequence"/>
</dbReference>
<dbReference type="PANTHER" id="PTHR13832:SF803">
    <property type="entry name" value="PROTEIN PHOSPHATASE 1G"/>
    <property type="match status" value="1"/>
</dbReference>
<dbReference type="Gene3D" id="3.60.40.10">
    <property type="entry name" value="PPM-type phosphatase domain"/>
    <property type="match status" value="1"/>
</dbReference>
<keyword evidence="5" id="KW-0479">Metal-binding</keyword>
<dbReference type="GO" id="GO:0046872">
    <property type="term" value="F:metal ion binding"/>
    <property type="evidence" value="ECO:0007669"/>
    <property type="project" value="UniProtKB-KW"/>
</dbReference>
<dbReference type="SMART" id="SM00331">
    <property type="entry name" value="PP2C_SIG"/>
    <property type="match status" value="1"/>
</dbReference>
<dbReference type="PROSITE" id="PS01032">
    <property type="entry name" value="PPM_1"/>
    <property type="match status" value="1"/>
</dbReference>
<evidence type="ECO:0000256" key="1">
    <source>
        <dbReference type="ARBA" id="ARBA00001936"/>
    </source>
</evidence>
<feature type="compositionally biased region" description="Basic and acidic residues" evidence="11">
    <location>
        <begin position="136"/>
        <end position="146"/>
    </location>
</feature>
<evidence type="ECO:0000256" key="10">
    <source>
        <dbReference type="RuleBase" id="RU003465"/>
    </source>
</evidence>
<keyword evidence="6 10" id="KW-0378">Hydrolase</keyword>
<sequence>MGHTLSTPITTKESVEGENELLNFGACAMQGWRSAMEDAHCAVLDLGSGEQTGFFGVFDGHGGPEVARYCSLHMAQQLISMPSYRQGSLDKALRDVYLHIDELLPSDKLNEELKALSDVKTPPEVECEEEPNEGPSSKKDTSTQPGYERRMWSVADHTGCTAVVALLRGRQLWVANAGDSRCVVCHDGKAVAMTKDHMPGHPLEHERIVKAGGSVYGGRIKGRMSLSRALGDFSYKQADHLPAAEQMIIALPEIQTLELGPGHEFLLLASDGIWEVLGNGEAVAFVREGLAAGQTPKQVCEALCDRCMSTSDLSQPGPDYGYDNMTAIVVQLKEQHQRADAGATGSDATKQLFNVSTAATASARQDRATFRPALTMLPKRSVALRSSLSPLLHGSCSGACRSAFRRPFVP</sequence>
<evidence type="ECO:0000256" key="3">
    <source>
        <dbReference type="ARBA" id="ARBA00006702"/>
    </source>
</evidence>
<comment type="similarity">
    <text evidence="3 10">Belongs to the PP2C family.</text>
</comment>
<dbReference type="PROSITE" id="PS51746">
    <property type="entry name" value="PPM_2"/>
    <property type="match status" value="1"/>
</dbReference>
<keyword evidence="9" id="KW-0464">Manganese</keyword>
<feature type="region of interest" description="Disordered" evidence="11">
    <location>
        <begin position="117"/>
        <end position="146"/>
    </location>
</feature>
<dbReference type="InterPro" id="IPR015655">
    <property type="entry name" value="PP2C"/>
</dbReference>
<dbReference type="SMART" id="SM00332">
    <property type="entry name" value="PP2Cc"/>
    <property type="match status" value="1"/>
</dbReference>
<protein>
    <recommendedName>
        <fullName evidence="4">protein-serine/threonine phosphatase</fullName>
        <ecNumber evidence="4">3.1.3.16</ecNumber>
    </recommendedName>
</protein>
<dbReference type="PANTHER" id="PTHR13832">
    <property type="entry name" value="PROTEIN PHOSPHATASE 2C"/>
    <property type="match status" value="1"/>
</dbReference>
<evidence type="ECO:0000256" key="6">
    <source>
        <dbReference type="ARBA" id="ARBA00022801"/>
    </source>
</evidence>
<dbReference type="Pfam" id="PF00481">
    <property type="entry name" value="PP2C"/>
    <property type="match status" value="2"/>
</dbReference>
<dbReference type="EC" id="3.1.3.16" evidence="4"/>
<organism evidence="13 14">
    <name type="scientific">Symbiochloris irregularis</name>
    <dbReference type="NCBI Taxonomy" id="706552"/>
    <lineage>
        <taxon>Eukaryota</taxon>
        <taxon>Viridiplantae</taxon>
        <taxon>Chlorophyta</taxon>
        <taxon>core chlorophytes</taxon>
        <taxon>Trebouxiophyceae</taxon>
        <taxon>Trebouxiales</taxon>
        <taxon>Trebouxiaceae</taxon>
        <taxon>Symbiochloris</taxon>
    </lineage>
</organism>
<feature type="domain" description="PPM-type phosphatase" evidence="12">
    <location>
        <begin position="23"/>
        <end position="332"/>
    </location>
</feature>
<dbReference type="GO" id="GO:0004722">
    <property type="term" value="F:protein serine/threonine phosphatase activity"/>
    <property type="evidence" value="ECO:0007669"/>
    <property type="project" value="UniProtKB-EC"/>
</dbReference>
<dbReference type="AlphaFoldDB" id="A0AAW1NMP2"/>
<comment type="cofactor">
    <cofactor evidence="2">
        <name>Mg(2+)</name>
        <dbReference type="ChEBI" id="CHEBI:18420"/>
    </cofactor>
</comment>